<dbReference type="InterPro" id="IPR029063">
    <property type="entry name" value="SAM-dependent_MTases_sf"/>
</dbReference>
<accession>A0A1B8H6X1</accession>
<dbReference type="InterPro" id="IPR050750">
    <property type="entry name" value="C5-MTase"/>
</dbReference>
<keyword evidence="2 6" id="KW-0808">Transferase</keyword>
<dbReference type="InterPro" id="IPR018117">
    <property type="entry name" value="C5_DNA_meth_AS"/>
</dbReference>
<evidence type="ECO:0000256" key="7">
    <source>
        <dbReference type="RuleBase" id="RU000416"/>
    </source>
</evidence>
<protein>
    <recommendedName>
        <fullName evidence="8">Cytosine-specific methyltransferase</fullName>
        <ecNumber evidence="8">2.1.1.37</ecNumber>
    </recommendedName>
</protein>
<dbReference type="PRINTS" id="PR00105">
    <property type="entry name" value="C5METTRFRASE"/>
</dbReference>
<evidence type="ECO:0000256" key="8">
    <source>
        <dbReference type="RuleBase" id="RU000417"/>
    </source>
</evidence>
<dbReference type="PANTHER" id="PTHR46098">
    <property type="entry name" value="TRNA (CYTOSINE(38)-C(5))-METHYLTRANSFERASE"/>
    <property type="match status" value="1"/>
</dbReference>
<dbReference type="PANTHER" id="PTHR46098:SF1">
    <property type="entry name" value="TRNA (CYTOSINE(38)-C(5))-METHYLTRANSFERASE"/>
    <property type="match status" value="1"/>
</dbReference>
<comment type="caution">
    <text evidence="9">The sequence shown here is derived from an EMBL/GenBank/DDBJ whole genome shotgun (WGS) entry which is preliminary data.</text>
</comment>
<dbReference type="NCBIfam" id="TIGR00675">
    <property type="entry name" value="dcm"/>
    <property type="match status" value="1"/>
</dbReference>
<dbReference type="Proteomes" id="UP000092247">
    <property type="component" value="Unassembled WGS sequence"/>
</dbReference>
<evidence type="ECO:0000256" key="2">
    <source>
        <dbReference type="ARBA" id="ARBA00022679"/>
    </source>
</evidence>
<comment type="catalytic activity">
    <reaction evidence="5 8">
        <text>a 2'-deoxycytidine in DNA + S-adenosyl-L-methionine = a 5-methyl-2'-deoxycytidine in DNA + S-adenosyl-L-homocysteine + H(+)</text>
        <dbReference type="Rhea" id="RHEA:13681"/>
        <dbReference type="Rhea" id="RHEA-COMP:11369"/>
        <dbReference type="Rhea" id="RHEA-COMP:11370"/>
        <dbReference type="ChEBI" id="CHEBI:15378"/>
        <dbReference type="ChEBI" id="CHEBI:57856"/>
        <dbReference type="ChEBI" id="CHEBI:59789"/>
        <dbReference type="ChEBI" id="CHEBI:85452"/>
        <dbReference type="ChEBI" id="CHEBI:85454"/>
        <dbReference type="EC" id="2.1.1.37"/>
    </reaction>
</comment>
<dbReference type="Gene3D" id="3.40.50.150">
    <property type="entry name" value="Vaccinia Virus protein VP39"/>
    <property type="match status" value="1"/>
</dbReference>
<keyword evidence="1 6" id="KW-0489">Methyltransferase</keyword>
<dbReference type="RefSeq" id="WP_067424688.1">
    <property type="nucleotide sequence ID" value="NZ_LZEX01000034.1"/>
</dbReference>
<evidence type="ECO:0000256" key="6">
    <source>
        <dbReference type="PROSITE-ProRule" id="PRU01016"/>
    </source>
</evidence>
<name>A0A1B8H6X1_9GAMM</name>
<dbReference type="AlphaFoldDB" id="A0A1B8H6X1"/>
<dbReference type="REBASE" id="170861">
    <property type="entry name" value="M.MpsMp3ORF7905P"/>
</dbReference>
<comment type="similarity">
    <text evidence="6 7">Belongs to the class I-like SAM-binding methyltransferase superfamily. C5-methyltransferase family.</text>
</comment>
<dbReference type="GO" id="GO:0003886">
    <property type="term" value="F:DNA (cytosine-5-)-methyltransferase activity"/>
    <property type="evidence" value="ECO:0007669"/>
    <property type="project" value="UniProtKB-EC"/>
</dbReference>
<dbReference type="Pfam" id="PF05869">
    <property type="entry name" value="Dam"/>
    <property type="match status" value="1"/>
</dbReference>
<dbReference type="PROSITE" id="PS51679">
    <property type="entry name" value="SAM_MT_C5"/>
    <property type="match status" value="1"/>
</dbReference>
<dbReference type="SUPFAM" id="SSF53335">
    <property type="entry name" value="S-adenosyl-L-methionine-dependent methyltransferases"/>
    <property type="match status" value="1"/>
</dbReference>
<sequence>MTLTYGSVCSGIEAASVAWEPIGMLPAWFSEIEPFPSAVLAAHWPQVNNLGDMTKIAAAVRSGTVTTPDLLVGGTPCQAFSVAGLRGGLSDERGQLTLSYVELADSIDEIREQNGEQPTIIVWENVPGVLSSKDNAFGCFLAGLAGESEELKPTGGKWSNAGYVSGPKRTVAWRILDAQYLGVPQRRRRVFVIASARKDICPAEILFESDSLHGDSPACGEAEQTVAALTKNGVGATGADDNQAQAGHLIAGSFRMATFGEYVDDETASTVKARDYKDATDLAVMSVHGTQDPDVNYELAHTLGRNHGQENACFSFAENSQGEVRLQNGDGQITGPLSTGGGKPGQGYPAIAVAGNIIGRSPENGGNGNGFDESGVSYTLTKTDVHAVSTKNIVRRLTPVECERLQGFPDNHTQISWRGKDAADCPDGPRYRAIGNSMAVPVMRWIGERILAALPVQETPDLRSDYVIELDDLRNKPAHMLKDVGDQWRTPDALYWGINAKFGPFTLDLFTDGQNSKCPDYYTAEDNALTQDWSEKLKDLGGSAYGNPPYSRSSYHDKQAVTGVRNIMEHAKAMREKGGRYVFLLKAATSEVWWPEWADHIAFIRGRVGFDLPEWFVPADKKQKPSGAFFAGAIVVLDKAWTGDKISYISRDELIATGDLFMQQAHWLVERNSYAA</sequence>
<evidence type="ECO:0000256" key="5">
    <source>
        <dbReference type="ARBA" id="ARBA00047422"/>
    </source>
</evidence>
<evidence type="ECO:0000256" key="1">
    <source>
        <dbReference type="ARBA" id="ARBA00022603"/>
    </source>
</evidence>
<organism evidence="9 10">
    <name type="scientific">Morganella psychrotolerans</name>
    <dbReference type="NCBI Taxonomy" id="368603"/>
    <lineage>
        <taxon>Bacteria</taxon>
        <taxon>Pseudomonadati</taxon>
        <taxon>Pseudomonadota</taxon>
        <taxon>Gammaproteobacteria</taxon>
        <taxon>Enterobacterales</taxon>
        <taxon>Morganellaceae</taxon>
        <taxon>Morganella</taxon>
    </lineage>
</organism>
<evidence type="ECO:0000313" key="10">
    <source>
        <dbReference type="Proteomes" id="UP000092247"/>
    </source>
</evidence>
<dbReference type="NCBIfam" id="TIGR01712">
    <property type="entry name" value="phage_N6A_met"/>
    <property type="match status" value="1"/>
</dbReference>
<evidence type="ECO:0000256" key="3">
    <source>
        <dbReference type="ARBA" id="ARBA00022691"/>
    </source>
</evidence>
<dbReference type="EMBL" id="LZEX01000034">
    <property type="protein sequence ID" value="OBU04810.1"/>
    <property type="molecule type" value="Genomic_DNA"/>
</dbReference>
<feature type="active site" evidence="6">
    <location>
        <position position="77"/>
    </location>
</feature>
<dbReference type="GO" id="GO:0009307">
    <property type="term" value="P:DNA restriction-modification system"/>
    <property type="evidence" value="ECO:0007669"/>
    <property type="project" value="UniProtKB-KW"/>
</dbReference>
<dbReference type="Gene3D" id="3.90.120.10">
    <property type="entry name" value="DNA Methylase, subunit A, domain 2"/>
    <property type="match status" value="1"/>
</dbReference>
<keyword evidence="3 6" id="KW-0949">S-adenosyl-L-methionine</keyword>
<keyword evidence="4" id="KW-0680">Restriction system</keyword>
<evidence type="ECO:0000256" key="4">
    <source>
        <dbReference type="ARBA" id="ARBA00022747"/>
    </source>
</evidence>
<gene>
    <name evidence="9" type="ORF">AYY17_07905</name>
</gene>
<dbReference type="InterPro" id="IPR008593">
    <property type="entry name" value="Dam_MeTrfase"/>
</dbReference>
<dbReference type="EC" id="2.1.1.37" evidence="8"/>
<dbReference type="GO" id="GO:0009007">
    <property type="term" value="F:site-specific DNA-methyltransferase (adenine-specific) activity"/>
    <property type="evidence" value="ECO:0007669"/>
    <property type="project" value="InterPro"/>
</dbReference>
<proteinExistence type="inferred from homology"/>
<dbReference type="Pfam" id="PF00145">
    <property type="entry name" value="DNA_methylase"/>
    <property type="match status" value="1"/>
</dbReference>
<reference evidence="9 10" key="1">
    <citation type="submission" date="2016-06" db="EMBL/GenBank/DDBJ databases">
        <authorList>
            <person name="Kjaerup R.B."/>
            <person name="Dalgaard T.S."/>
            <person name="Juul-Madsen H.R."/>
        </authorList>
    </citation>
    <scope>NUCLEOTIDE SEQUENCE [LARGE SCALE GENOMIC DNA]</scope>
    <source>
        <strain evidence="9 10">GCSL-Mp3</strain>
    </source>
</reference>
<evidence type="ECO:0000313" key="9">
    <source>
        <dbReference type="EMBL" id="OBU04810.1"/>
    </source>
</evidence>
<dbReference type="GO" id="GO:0032259">
    <property type="term" value="P:methylation"/>
    <property type="evidence" value="ECO:0007669"/>
    <property type="project" value="UniProtKB-KW"/>
</dbReference>
<dbReference type="GO" id="GO:0003677">
    <property type="term" value="F:DNA binding"/>
    <property type="evidence" value="ECO:0007669"/>
    <property type="project" value="InterPro"/>
</dbReference>
<dbReference type="PROSITE" id="PS00094">
    <property type="entry name" value="C5_MTASE_1"/>
    <property type="match status" value="1"/>
</dbReference>
<dbReference type="InterPro" id="IPR001525">
    <property type="entry name" value="C5_MeTfrase"/>
</dbReference>